<dbReference type="GO" id="GO:0016020">
    <property type="term" value="C:membrane"/>
    <property type="evidence" value="ECO:0007669"/>
    <property type="project" value="UniProtKB-SubCell"/>
</dbReference>
<dbReference type="AlphaFoldDB" id="A0A7J6D4L8"/>
<comment type="subcellular location">
    <subcellularLocation>
        <location evidence="1">Membrane</location>
        <topology evidence="1">Multi-pass membrane protein</topology>
    </subcellularLocation>
</comment>
<dbReference type="PANTHER" id="PTHR23320:SF128">
    <property type="entry name" value="MEMBRANE-SPANNING 4-DOMAINS SUBFAMILY A MEMBER 4A"/>
    <property type="match status" value="1"/>
</dbReference>
<organism evidence="8 9">
    <name type="scientific">Onychostoma macrolepis</name>
    <dbReference type="NCBI Taxonomy" id="369639"/>
    <lineage>
        <taxon>Eukaryota</taxon>
        <taxon>Metazoa</taxon>
        <taxon>Chordata</taxon>
        <taxon>Craniata</taxon>
        <taxon>Vertebrata</taxon>
        <taxon>Euteleostomi</taxon>
        <taxon>Actinopterygii</taxon>
        <taxon>Neopterygii</taxon>
        <taxon>Teleostei</taxon>
        <taxon>Ostariophysi</taxon>
        <taxon>Cypriniformes</taxon>
        <taxon>Cyprinidae</taxon>
        <taxon>Acrossocheilinae</taxon>
        <taxon>Onychostoma</taxon>
    </lineage>
</organism>
<evidence type="ECO:0008006" key="10">
    <source>
        <dbReference type="Google" id="ProtNLM"/>
    </source>
</evidence>
<evidence type="ECO:0000256" key="6">
    <source>
        <dbReference type="SAM" id="MobiDB-lite"/>
    </source>
</evidence>
<evidence type="ECO:0000313" key="9">
    <source>
        <dbReference type="Proteomes" id="UP000579812"/>
    </source>
</evidence>
<evidence type="ECO:0000256" key="3">
    <source>
        <dbReference type="ARBA" id="ARBA00022692"/>
    </source>
</evidence>
<protein>
    <recommendedName>
        <fullName evidence="10">Membrane-spanning 4-domains subfamily A member 4A-like</fullName>
    </recommendedName>
</protein>
<dbReference type="InterPro" id="IPR030417">
    <property type="entry name" value="MS4A"/>
</dbReference>
<sequence>MSHTVIPVNSSTLIIQFQPATQTAPDTMVTNAPVPVYVQQVAGASPLQGLQAFLKGQPKALGKVQMMIGVLTVLSGIVSSVYGESFFVYSGFHYWGSLIYIITGLSSLCIAAEIKRNSPSSLCLVKASLGMNIFCIITAGIAIILLSLDFFIWPRNYCYEDDMILCYHFTRNHENLLRGIRGVLLVFAVLEFIISICLSAFACKAGACFCPPQVQFALLLPQPSDFSHFQDLNSSETPVFSSSSIHHQPADAPPQYSEFKQ</sequence>
<feature type="transmembrane region" description="Helical" evidence="7">
    <location>
        <begin position="64"/>
        <end position="82"/>
    </location>
</feature>
<dbReference type="InterPro" id="IPR007237">
    <property type="entry name" value="CD20-like"/>
</dbReference>
<dbReference type="EMBL" id="JAAMOB010000004">
    <property type="protein sequence ID" value="KAF4114167.1"/>
    <property type="molecule type" value="Genomic_DNA"/>
</dbReference>
<evidence type="ECO:0000256" key="5">
    <source>
        <dbReference type="ARBA" id="ARBA00023136"/>
    </source>
</evidence>
<evidence type="ECO:0000256" key="4">
    <source>
        <dbReference type="ARBA" id="ARBA00022989"/>
    </source>
</evidence>
<dbReference type="PANTHER" id="PTHR23320">
    <property type="entry name" value="MEMBRANE-SPANNING 4-DOMAINS SUBFAMILY A MS4A -RELATED"/>
    <property type="match status" value="1"/>
</dbReference>
<dbReference type="Proteomes" id="UP000579812">
    <property type="component" value="Unassembled WGS sequence"/>
</dbReference>
<comment type="caution">
    <text evidence="8">The sequence shown here is derived from an EMBL/GenBank/DDBJ whole genome shotgun (WGS) entry which is preliminary data.</text>
</comment>
<name>A0A7J6D4L8_9TELE</name>
<dbReference type="Pfam" id="PF04103">
    <property type="entry name" value="CD20"/>
    <property type="match status" value="1"/>
</dbReference>
<comment type="similarity">
    <text evidence="2">Belongs to the MS4A family.</text>
</comment>
<keyword evidence="9" id="KW-1185">Reference proteome</keyword>
<keyword evidence="5 7" id="KW-0472">Membrane</keyword>
<accession>A0A7J6D4L8</accession>
<dbReference type="OrthoDB" id="10071849at2759"/>
<feature type="transmembrane region" description="Helical" evidence="7">
    <location>
        <begin position="182"/>
        <end position="203"/>
    </location>
</feature>
<evidence type="ECO:0000256" key="2">
    <source>
        <dbReference type="ARBA" id="ARBA00009565"/>
    </source>
</evidence>
<keyword evidence="3 7" id="KW-0812">Transmembrane</keyword>
<evidence type="ECO:0000256" key="1">
    <source>
        <dbReference type="ARBA" id="ARBA00004141"/>
    </source>
</evidence>
<proteinExistence type="inferred from homology"/>
<feature type="transmembrane region" description="Helical" evidence="7">
    <location>
        <begin position="94"/>
        <end position="112"/>
    </location>
</feature>
<gene>
    <name evidence="8" type="ORF">G5714_004390</name>
</gene>
<feature type="region of interest" description="Disordered" evidence="6">
    <location>
        <begin position="239"/>
        <end position="261"/>
    </location>
</feature>
<keyword evidence="4 7" id="KW-1133">Transmembrane helix</keyword>
<reference evidence="8 9" key="1">
    <citation type="submission" date="2020-04" db="EMBL/GenBank/DDBJ databases">
        <title>Chromosome-level genome assembly of a cyprinid fish Onychostoma macrolepis by integration of Nanopore Sequencing, Bionano and Hi-C technology.</title>
        <authorList>
            <person name="Wang D."/>
        </authorList>
    </citation>
    <scope>NUCLEOTIDE SEQUENCE [LARGE SCALE GENOMIC DNA]</scope>
    <source>
        <strain evidence="8">SWU-2019</strain>
        <tissue evidence="8">Muscle</tissue>
    </source>
</reference>
<evidence type="ECO:0000313" key="8">
    <source>
        <dbReference type="EMBL" id="KAF4114167.1"/>
    </source>
</evidence>
<evidence type="ECO:0000256" key="7">
    <source>
        <dbReference type="SAM" id="Phobius"/>
    </source>
</evidence>
<feature type="transmembrane region" description="Helical" evidence="7">
    <location>
        <begin position="133"/>
        <end position="153"/>
    </location>
</feature>